<evidence type="ECO:0000313" key="1">
    <source>
        <dbReference type="EMBL" id="KAK2191317.1"/>
    </source>
</evidence>
<dbReference type="Proteomes" id="UP001209878">
    <property type="component" value="Unassembled WGS sequence"/>
</dbReference>
<comment type="caution">
    <text evidence="1">The sequence shown here is derived from an EMBL/GenBank/DDBJ whole genome shotgun (WGS) entry which is preliminary data.</text>
</comment>
<keyword evidence="2" id="KW-1185">Reference proteome</keyword>
<proteinExistence type="predicted"/>
<sequence length="104" mass="12051">MICPDCIILQNSTSVGVHICRVTLHDRVTIYTTAFLQLHQQCLSYRIAKWCCFSACILIKSECLLTTVTLVLRCVPLPVLFWWILPRNGLREIFIYCLTVDDHH</sequence>
<name>A0AAD9PAW1_RIDPI</name>
<dbReference type="AlphaFoldDB" id="A0AAD9PAW1"/>
<protein>
    <submittedName>
        <fullName evidence="1">Uncharacterized protein</fullName>
    </submittedName>
</protein>
<gene>
    <name evidence="1" type="ORF">NP493_54g01025</name>
</gene>
<organism evidence="1 2">
    <name type="scientific">Ridgeia piscesae</name>
    <name type="common">Tubeworm</name>
    <dbReference type="NCBI Taxonomy" id="27915"/>
    <lineage>
        <taxon>Eukaryota</taxon>
        <taxon>Metazoa</taxon>
        <taxon>Spiralia</taxon>
        <taxon>Lophotrochozoa</taxon>
        <taxon>Annelida</taxon>
        <taxon>Polychaeta</taxon>
        <taxon>Sedentaria</taxon>
        <taxon>Canalipalpata</taxon>
        <taxon>Sabellida</taxon>
        <taxon>Siboglinidae</taxon>
        <taxon>Ridgeia</taxon>
    </lineage>
</organism>
<accession>A0AAD9PAW1</accession>
<reference evidence="1" key="1">
    <citation type="journal article" date="2023" name="Mol. Biol. Evol.">
        <title>Third-Generation Sequencing Reveals the Adaptive Role of the Epigenome in Three Deep-Sea Polychaetes.</title>
        <authorList>
            <person name="Perez M."/>
            <person name="Aroh O."/>
            <person name="Sun Y."/>
            <person name="Lan Y."/>
            <person name="Juniper S.K."/>
            <person name="Young C.R."/>
            <person name="Angers B."/>
            <person name="Qian P.Y."/>
        </authorList>
    </citation>
    <scope>NUCLEOTIDE SEQUENCE</scope>
    <source>
        <strain evidence="1">R07B-5</strain>
    </source>
</reference>
<dbReference type="EMBL" id="JAODUO010000054">
    <property type="protein sequence ID" value="KAK2191317.1"/>
    <property type="molecule type" value="Genomic_DNA"/>
</dbReference>
<evidence type="ECO:0000313" key="2">
    <source>
        <dbReference type="Proteomes" id="UP001209878"/>
    </source>
</evidence>